<dbReference type="PANTHER" id="PTHR38834:SF3">
    <property type="entry name" value="SOLUTE-BINDING PROTEIN FAMILY 3_N-TERMINAL DOMAIN-CONTAINING PROTEIN"/>
    <property type="match status" value="1"/>
</dbReference>
<name>A0A1P8K3B5_9BURK</name>
<dbReference type="SUPFAM" id="SSF53850">
    <property type="entry name" value="Periplasmic binding protein-like II"/>
    <property type="match status" value="1"/>
</dbReference>
<sequence>MKSALLILLTGIAALSPIAASAESVRAVTEASPYVTLQGNQVAGPATEVLEKTLATAGIKDFKVNIYPWARAYDMALSEPNVLIYLIARTPEREKQFHWVGEFIQVRYFLYRLKERADIAVQNLDAARNYVIGVMRDDTRHQYLTRQGFSRLVVSAQVAENFAQLLNRKVDMVPLSENGASTQCRQANFDCASLEKVLPLEELNTGLYMAYSLSTPPELVARTKAAFEQLRGNGTVRRIMEARTVAPNGK</sequence>
<evidence type="ECO:0000256" key="1">
    <source>
        <dbReference type="SAM" id="SignalP"/>
    </source>
</evidence>
<dbReference type="STRING" id="1842727.RD110_05445"/>
<dbReference type="OrthoDB" id="8594082at2"/>
<dbReference type="Gene3D" id="3.40.190.10">
    <property type="entry name" value="Periplasmic binding protein-like II"/>
    <property type="match status" value="2"/>
</dbReference>
<reference evidence="2 3" key="1">
    <citation type="submission" date="2017-01" db="EMBL/GenBank/DDBJ databases">
        <authorList>
            <person name="Mah S.A."/>
            <person name="Swanson W.J."/>
            <person name="Moy G.W."/>
            <person name="Vacquier V.D."/>
        </authorList>
    </citation>
    <scope>NUCLEOTIDE SEQUENCE [LARGE SCALE GENOMIC DNA]</scope>
    <source>
        <strain evidence="2 3">DCY110</strain>
    </source>
</reference>
<proteinExistence type="predicted"/>
<accession>A0A1P8K3B5</accession>
<dbReference type="Proteomes" id="UP000186609">
    <property type="component" value="Chromosome"/>
</dbReference>
<organism evidence="2 3">
    <name type="scientific">Rhodoferax koreensis</name>
    <dbReference type="NCBI Taxonomy" id="1842727"/>
    <lineage>
        <taxon>Bacteria</taxon>
        <taxon>Pseudomonadati</taxon>
        <taxon>Pseudomonadota</taxon>
        <taxon>Betaproteobacteria</taxon>
        <taxon>Burkholderiales</taxon>
        <taxon>Comamonadaceae</taxon>
        <taxon>Rhodoferax</taxon>
    </lineage>
</organism>
<keyword evidence="3" id="KW-1185">Reference proteome</keyword>
<evidence type="ECO:0000313" key="3">
    <source>
        <dbReference type="Proteomes" id="UP000186609"/>
    </source>
</evidence>
<feature type="signal peptide" evidence="1">
    <location>
        <begin position="1"/>
        <end position="22"/>
    </location>
</feature>
<dbReference type="EMBL" id="CP019236">
    <property type="protein sequence ID" value="APW40488.1"/>
    <property type="molecule type" value="Genomic_DNA"/>
</dbReference>
<dbReference type="PANTHER" id="PTHR38834">
    <property type="entry name" value="PERIPLASMIC SUBSTRATE BINDING PROTEIN FAMILY 3"/>
    <property type="match status" value="1"/>
</dbReference>
<dbReference type="KEGG" id="rhy:RD110_05445"/>
<keyword evidence="1" id="KW-0732">Signal</keyword>
<evidence type="ECO:0000313" key="2">
    <source>
        <dbReference type="EMBL" id="APW40488.1"/>
    </source>
</evidence>
<feature type="chain" id="PRO_5012591456" evidence="1">
    <location>
        <begin position="23"/>
        <end position="250"/>
    </location>
</feature>
<dbReference type="AlphaFoldDB" id="A0A1P8K3B5"/>
<protein>
    <submittedName>
        <fullName evidence="2">Uncharacterized protein</fullName>
    </submittedName>
</protein>
<gene>
    <name evidence="2" type="ORF">RD110_05445</name>
</gene>
<dbReference type="RefSeq" id="WP_076204426.1">
    <property type="nucleotide sequence ID" value="NZ_CP019236.1"/>
</dbReference>